<keyword evidence="4" id="KW-0547">Nucleotide-binding</keyword>
<evidence type="ECO:0000313" key="8">
    <source>
        <dbReference type="Proteomes" id="UP000494040"/>
    </source>
</evidence>
<evidence type="ECO:0000256" key="5">
    <source>
        <dbReference type="SAM" id="MobiDB-lite"/>
    </source>
</evidence>
<evidence type="ECO:0000259" key="6">
    <source>
        <dbReference type="PROSITE" id="PS50127"/>
    </source>
</evidence>
<dbReference type="Gene3D" id="3.10.110.10">
    <property type="entry name" value="Ubiquitin Conjugating Enzyme"/>
    <property type="match status" value="1"/>
</dbReference>
<dbReference type="PANTHER" id="PTHR24067">
    <property type="entry name" value="UBIQUITIN-CONJUGATING ENZYME E2"/>
    <property type="match status" value="1"/>
</dbReference>
<gene>
    <name evidence="7" type="primary">106662668</name>
</gene>
<dbReference type="InterPro" id="IPR050113">
    <property type="entry name" value="Ub_conjugating_enzyme"/>
</dbReference>
<feature type="active site" description="Glycyl thioester intermediate" evidence="3">
    <location>
        <position position="114"/>
    </location>
</feature>
<dbReference type="OrthoDB" id="10253686at2759"/>
<comment type="similarity">
    <text evidence="4">Belongs to the ubiquitin-conjugating enzyme family.</text>
</comment>
<dbReference type="Pfam" id="PF00179">
    <property type="entry name" value="UQ_con"/>
    <property type="match status" value="1"/>
</dbReference>
<dbReference type="InterPro" id="IPR016135">
    <property type="entry name" value="UBQ-conjugating_enzyme/RWD"/>
</dbReference>
<name>A0A8I6TC08_CIMLE</name>
<dbReference type="InterPro" id="IPR000608">
    <property type="entry name" value="UBC"/>
</dbReference>
<evidence type="ECO:0000256" key="3">
    <source>
        <dbReference type="PROSITE-ProRule" id="PRU10133"/>
    </source>
</evidence>
<reference evidence="7" key="1">
    <citation type="submission" date="2022-01" db="UniProtKB">
        <authorList>
            <consortium name="EnsemblMetazoa"/>
        </authorList>
    </citation>
    <scope>IDENTIFICATION</scope>
</reference>
<dbReference type="GO" id="GO:0005524">
    <property type="term" value="F:ATP binding"/>
    <property type="evidence" value="ECO:0007669"/>
    <property type="project" value="UniProtKB-UniRule"/>
</dbReference>
<dbReference type="PROSITE" id="PS50127">
    <property type="entry name" value="UBC_2"/>
    <property type="match status" value="1"/>
</dbReference>
<dbReference type="PROSITE" id="PS00183">
    <property type="entry name" value="UBC_1"/>
    <property type="match status" value="1"/>
</dbReference>
<dbReference type="KEGG" id="clec:106662668"/>
<dbReference type="AlphaFoldDB" id="A0A8I6TC08"/>
<evidence type="ECO:0000256" key="1">
    <source>
        <dbReference type="ARBA" id="ARBA00022679"/>
    </source>
</evidence>
<dbReference type="OMA" id="PKDNHAV"/>
<proteinExistence type="inferred from homology"/>
<dbReference type="EnsemblMetazoa" id="XM_014386895.2">
    <property type="protein sequence ID" value="XP_014242381.1"/>
    <property type="gene ID" value="LOC106662668"/>
</dbReference>
<feature type="compositionally biased region" description="Basic and acidic residues" evidence="5">
    <location>
        <begin position="1"/>
        <end position="21"/>
    </location>
</feature>
<evidence type="ECO:0000256" key="4">
    <source>
        <dbReference type="RuleBase" id="RU362109"/>
    </source>
</evidence>
<sequence length="175" mass="19585">MSDFGRRTESTETVSKTDRTEQGAQERNYSVTKRLQTELRNLMLAGPKGVTAFPEGDTIFKWVGTIEGPKGTVFEGFSYKVTLQFENGYPFTPPVVKMKTPCFHPNIDLAGNICLDILKDCWSALFDVSTILISLQSLLGEPNVDSPLNTTAAAMWTDQKQYRKYLLANYGDGRK</sequence>
<feature type="domain" description="UBC core" evidence="6">
    <location>
        <begin position="30"/>
        <end position="175"/>
    </location>
</feature>
<organism evidence="7 8">
    <name type="scientific">Cimex lectularius</name>
    <name type="common">Bed bug</name>
    <name type="synonym">Acanthia lectularia</name>
    <dbReference type="NCBI Taxonomy" id="79782"/>
    <lineage>
        <taxon>Eukaryota</taxon>
        <taxon>Metazoa</taxon>
        <taxon>Ecdysozoa</taxon>
        <taxon>Arthropoda</taxon>
        <taxon>Hexapoda</taxon>
        <taxon>Insecta</taxon>
        <taxon>Pterygota</taxon>
        <taxon>Neoptera</taxon>
        <taxon>Paraneoptera</taxon>
        <taxon>Hemiptera</taxon>
        <taxon>Heteroptera</taxon>
        <taxon>Panheteroptera</taxon>
        <taxon>Cimicomorpha</taxon>
        <taxon>Cimicidae</taxon>
        <taxon>Cimex</taxon>
    </lineage>
</organism>
<dbReference type="SUPFAM" id="SSF54495">
    <property type="entry name" value="UBC-like"/>
    <property type="match status" value="1"/>
</dbReference>
<evidence type="ECO:0000313" key="7">
    <source>
        <dbReference type="EnsemblMetazoa" id="XP_014242381.1"/>
    </source>
</evidence>
<keyword evidence="8" id="KW-1185">Reference proteome</keyword>
<keyword evidence="4" id="KW-0067">ATP-binding</keyword>
<dbReference type="CDD" id="cd23791">
    <property type="entry name" value="UBCc_UBE2C"/>
    <property type="match status" value="1"/>
</dbReference>
<keyword evidence="2 4" id="KW-0833">Ubl conjugation pathway</keyword>
<dbReference type="GO" id="GO:0016740">
    <property type="term" value="F:transferase activity"/>
    <property type="evidence" value="ECO:0007669"/>
    <property type="project" value="UniProtKB-KW"/>
</dbReference>
<evidence type="ECO:0000256" key="2">
    <source>
        <dbReference type="ARBA" id="ARBA00022786"/>
    </source>
</evidence>
<keyword evidence="1" id="KW-0808">Transferase</keyword>
<dbReference type="InterPro" id="IPR023313">
    <property type="entry name" value="UBQ-conjugating_AS"/>
</dbReference>
<dbReference type="Proteomes" id="UP000494040">
    <property type="component" value="Unassembled WGS sequence"/>
</dbReference>
<accession>A0A8I6TC08</accession>
<feature type="region of interest" description="Disordered" evidence="5">
    <location>
        <begin position="1"/>
        <end position="27"/>
    </location>
</feature>
<protein>
    <recommendedName>
        <fullName evidence="6">UBC core domain-containing protein</fullName>
    </recommendedName>
</protein>
<dbReference type="SMART" id="SM00212">
    <property type="entry name" value="UBCc"/>
    <property type="match status" value="1"/>
</dbReference>